<dbReference type="InterPro" id="IPR023214">
    <property type="entry name" value="HAD_sf"/>
</dbReference>
<feature type="transmembrane region" description="Helical" evidence="9">
    <location>
        <begin position="717"/>
        <end position="742"/>
    </location>
</feature>
<dbReference type="SFLD" id="SFLDF00027">
    <property type="entry name" value="p-type_atpase"/>
    <property type="match status" value="1"/>
</dbReference>
<evidence type="ECO:0000256" key="3">
    <source>
        <dbReference type="ARBA" id="ARBA00022741"/>
    </source>
</evidence>
<feature type="transmembrane region" description="Helical" evidence="9">
    <location>
        <begin position="818"/>
        <end position="837"/>
    </location>
</feature>
<feature type="region of interest" description="Disordered" evidence="8">
    <location>
        <begin position="512"/>
        <end position="543"/>
    </location>
</feature>
<feature type="region of interest" description="Disordered" evidence="8">
    <location>
        <begin position="465"/>
        <end position="487"/>
    </location>
</feature>
<dbReference type="AlphaFoldDB" id="A0A087C182"/>
<dbReference type="EMBL" id="JGZE01000010">
    <property type="protein sequence ID" value="KFI77032.1"/>
    <property type="molecule type" value="Genomic_DNA"/>
</dbReference>
<dbReference type="PANTHER" id="PTHR42861">
    <property type="entry name" value="CALCIUM-TRANSPORTING ATPASE"/>
    <property type="match status" value="1"/>
</dbReference>
<dbReference type="InterPro" id="IPR023299">
    <property type="entry name" value="ATPase_P-typ_cyto_dom_N"/>
</dbReference>
<feature type="transmembrane region" description="Helical" evidence="9">
    <location>
        <begin position="849"/>
        <end position="868"/>
    </location>
</feature>
<dbReference type="InterPro" id="IPR008250">
    <property type="entry name" value="ATPase_P-typ_transduc_dom_A_sf"/>
</dbReference>
<keyword evidence="7 9" id="KW-0472">Membrane</keyword>
<feature type="transmembrane region" description="Helical" evidence="9">
    <location>
        <begin position="101"/>
        <end position="119"/>
    </location>
</feature>
<evidence type="ECO:0000256" key="2">
    <source>
        <dbReference type="ARBA" id="ARBA00022692"/>
    </source>
</evidence>
<dbReference type="PRINTS" id="PR00119">
    <property type="entry name" value="CATATPASE"/>
</dbReference>
<gene>
    <name evidence="12" type="ORF">BMON_0588</name>
</gene>
<evidence type="ECO:0000259" key="10">
    <source>
        <dbReference type="Pfam" id="PF00122"/>
    </source>
</evidence>
<evidence type="ECO:0000256" key="9">
    <source>
        <dbReference type="SAM" id="Phobius"/>
    </source>
</evidence>
<protein>
    <submittedName>
        <fullName evidence="12">Haloacid dehalogenase</fullName>
        <ecNumber evidence="12">3.6.3.8</ecNumber>
    </submittedName>
</protein>
<dbReference type="Gene3D" id="3.40.1110.10">
    <property type="entry name" value="Calcium-transporting ATPase, cytoplasmic domain N"/>
    <property type="match status" value="1"/>
</dbReference>
<dbReference type="Gene3D" id="3.40.50.1000">
    <property type="entry name" value="HAD superfamily/HAD-like"/>
    <property type="match status" value="1"/>
</dbReference>
<evidence type="ECO:0000313" key="13">
    <source>
        <dbReference type="Proteomes" id="UP000029082"/>
    </source>
</evidence>
<dbReference type="Pfam" id="PF00122">
    <property type="entry name" value="E1-E2_ATPase"/>
    <property type="match status" value="1"/>
</dbReference>
<dbReference type="PROSITE" id="PS00154">
    <property type="entry name" value="ATPASE_E1_E2"/>
    <property type="match status" value="1"/>
</dbReference>
<keyword evidence="12" id="KW-0378">Hydrolase</keyword>
<dbReference type="InterPro" id="IPR004014">
    <property type="entry name" value="ATPase_P-typ_cation-transptr_N"/>
</dbReference>
<dbReference type="eggNOG" id="COG0474">
    <property type="taxonomic scope" value="Bacteria"/>
</dbReference>
<keyword evidence="5" id="KW-1278">Translocase</keyword>
<dbReference type="GO" id="GO:0005886">
    <property type="term" value="C:plasma membrane"/>
    <property type="evidence" value="ECO:0007669"/>
    <property type="project" value="UniProtKB-SubCell"/>
</dbReference>
<dbReference type="Pfam" id="PF00702">
    <property type="entry name" value="Hydrolase"/>
    <property type="match status" value="1"/>
</dbReference>
<name>A0A087C182_9BIFI</name>
<organism evidence="12 13">
    <name type="scientific">Bifidobacterium mongoliense DSM 21395</name>
    <dbReference type="NCBI Taxonomy" id="1437603"/>
    <lineage>
        <taxon>Bacteria</taxon>
        <taxon>Bacillati</taxon>
        <taxon>Actinomycetota</taxon>
        <taxon>Actinomycetes</taxon>
        <taxon>Bifidobacteriales</taxon>
        <taxon>Bifidobacteriaceae</taxon>
        <taxon>Bifidobacterium</taxon>
    </lineage>
</organism>
<evidence type="ECO:0000256" key="7">
    <source>
        <dbReference type="ARBA" id="ARBA00023136"/>
    </source>
</evidence>
<dbReference type="SFLD" id="SFLDG00002">
    <property type="entry name" value="C1.7:_P-type_atpase_like"/>
    <property type="match status" value="1"/>
</dbReference>
<feature type="domain" description="Cation-transporting P-type ATPase N-terminal" evidence="11">
    <location>
        <begin position="65"/>
        <end position="115"/>
    </location>
</feature>
<evidence type="ECO:0000256" key="6">
    <source>
        <dbReference type="ARBA" id="ARBA00022989"/>
    </source>
</evidence>
<feature type="transmembrane region" description="Helical" evidence="9">
    <location>
        <begin position="312"/>
        <end position="336"/>
    </location>
</feature>
<sequence>MHDGETMSDGATMHDKAIEGDARAEAGAASTDDGAHRTGPDGHVRRDRTAVESEPEQAALPAVAEPGLSDAEIERLVAQGRTNAVETPTSRSIWQILRSHVCTLFNAIILVAMIMVLTTGSWRDAVFGLVIIINTAIGVVTELRAKITLDRLSILVSSKPMVRRGGRDLAIGHDDIVLGDLLWVRAGDQVPADGKVLHTWGLELDESMLTGESATVVKREGDTVLSGATTVSGMALVRVEAVGKHGYAAKLTAEAKVYKASVSDLKSGINTILKTMTVIVVPLCFALIWSQIHTVGGWQVALSTGAWRQAVIAAVAGVVGMIPEGLVLLTSLNFAIAAMRLARHKTLVQELESVETLARVDCLNLDKTGTITDGRIAMNGIEFLDGSDRKGGDGAVLSALYDLANEENPNGTGRAVLAYLGDRDVMPGDVAGRIPFSSARKWSAVARDTGETWYLGAPEVLMSAMGPASTTGSDEAGTEASHASYDGKDVADQVARHADQGERVLMVARCPADRSQGEAQDERTPDAPGGQQSAAGQDATMGEASMSMPSAARPVALVLCAEHIRDDASHTLAWFREQGVRCRVISGDNPVTVGAIARKVGLTGEREPRTMDARELPEDIDRLAEVLDRVDVLGRVLPKQKQSIVKALHQGDHVVAMTGDGVNDTLAIKEADLGIAMGNAAPAAKAVAQIILVDSQFSHLPDVVARGRQVMANMERVASLFLVKTIYSMLISIGVVLTAMPFPYLPRHITYIGALTIGMPAFLLALGPSSRRYIPGFLRRVVAFAIPGGAAIGLATLLNSWMLPPIMHWNLDHAADLTLLRSTNAVLIFVLAMLVLARVSRPLRSWRGLLVVVFAVAGVVGVCIPPVARFFAVIVPSGSMLVTTMVVLVLALAVYAVCRVAALPWSGRVSHDRRHRRD</sequence>
<evidence type="ECO:0000313" key="12">
    <source>
        <dbReference type="EMBL" id="KFI77032.1"/>
    </source>
</evidence>
<evidence type="ECO:0000256" key="8">
    <source>
        <dbReference type="SAM" id="MobiDB-lite"/>
    </source>
</evidence>
<dbReference type="GO" id="GO:0016887">
    <property type="term" value="F:ATP hydrolysis activity"/>
    <property type="evidence" value="ECO:0007669"/>
    <property type="project" value="InterPro"/>
</dbReference>
<feature type="compositionally biased region" description="Basic and acidic residues" evidence="8">
    <location>
        <begin position="512"/>
        <end position="525"/>
    </location>
</feature>
<dbReference type="Gene3D" id="1.20.1110.10">
    <property type="entry name" value="Calcium-transporting ATPase, transmembrane domain"/>
    <property type="match status" value="1"/>
</dbReference>
<accession>A0A087C182</accession>
<reference evidence="12 13" key="1">
    <citation type="submission" date="2014-03" db="EMBL/GenBank/DDBJ databases">
        <title>Genomics of Bifidobacteria.</title>
        <authorList>
            <person name="Ventura M."/>
            <person name="Milani C."/>
            <person name="Lugli G.A."/>
        </authorList>
    </citation>
    <scope>NUCLEOTIDE SEQUENCE [LARGE SCALE GENOMIC DNA]</scope>
    <source>
        <strain evidence="12 13">DSM 21395</strain>
    </source>
</reference>
<comment type="caution">
    <text evidence="12">The sequence shown here is derived from an EMBL/GenBank/DDBJ whole genome shotgun (WGS) entry which is preliminary data.</text>
</comment>
<evidence type="ECO:0000259" key="11">
    <source>
        <dbReference type="Pfam" id="PF00690"/>
    </source>
</evidence>
<feature type="transmembrane region" description="Helical" evidence="9">
    <location>
        <begin position="272"/>
        <end position="292"/>
    </location>
</feature>
<keyword evidence="3" id="KW-0547">Nucleotide-binding</keyword>
<feature type="transmembrane region" description="Helical" evidence="9">
    <location>
        <begin position="880"/>
        <end position="907"/>
    </location>
</feature>
<dbReference type="SUPFAM" id="SSF81665">
    <property type="entry name" value="Calcium ATPase, transmembrane domain M"/>
    <property type="match status" value="1"/>
</dbReference>
<evidence type="ECO:0000256" key="4">
    <source>
        <dbReference type="ARBA" id="ARBA00022840"/>
    </source>
</evidence>
<dbReference type="InterPro" id="IPR044492">
    <property type="entry name" value="P_typ_ATPase_HD_dom"/>
</dbReference>
<comment type="subcellular location">
    <subcellularLocation>
        <location evidence="1">Cell membrane</location>
        <topology evidence="1">Multi-pass membrane protein</topology>
    </subcellularLocation>
</comment>
<feature type="region of interest" description="Disordered" evidence="8">
    <location>
        <begin position="1"/>
        <end position="64"/>
    </location>
</feature>
<dbReference type="InterPro" id="IPR018303">
    <property type="entry name" value="ATPase_P-typ_P_site"/>
</dbReference>
<dbReference type="GO" id="GO:0005524">
    <property type="term" value="F:ATP binding"/>
    <property type="evidence" value="ECO:0007669"/>
    <property type="project" value="UniProtKB-KW"/>
</dbReference>
<dbReference type="EC" id="3.6.3.8" evidence="12"/>
<proteinExistence type="predicted"/>
<dbReference type="Gene3D" id="2.70.150.10">
    <property type="entry name" value="Calcium-transporting ATPase, cytoplasmic transduction domain A"/>
    <property type="match status" value="1"/>
</dbReference>
<keyword evidence="4" id="KW-0067">ATP-binding</keyword>
<dbReference type="SUPFAM" id="SSF81660">
    <property type="entry name" value="Metal cation-transporting ATPase, ATP-binding domain N"/>
    <property type="match status" value="1"/>
</dbReference>
<dbReference type="Proteomes" id="UP000029082">
    <property type="component" value="Unassembled WGS sequence"/>
</dbReference>
<dbReference type="SUPFAM" id="SSF56784">
    <property type="entry name" value="HAD-like"/>
    <property type="match status" value="1"/>
</dbReference>
<dbReference type="Pfam" id="PF00690">
    <property type="entry name" value="Cation_ATPase_N"/>
    <property type="match status" value="1"/>
</dbReference>
<dbReference type="SUPFAM" id="SSF81653">
    <property type="entry name" value="Calcium ATPase, transduction domain A"/>
    <property type="match status" value="1"/>
</dbReference>
<dbReference type="STRING" id="1437603.GCA_000771525_00197"/>
<dbReference type="InterPro" id="IPR001757">
    <property type="entry name" value="P_typ_ATPase"/>
</dbReference>
<dbReference type="NCBIfam" id="TIGR01494">
    <property type="entry name" value="ATPase_P-type"/>
    <property type="match status" value="2"/>
</dbReference>
<keyword evidence="13" id="KW-1185">Reference proteome</keyword>
<dbReference type="InterPro" id="IPR036412">
    <property type="entry name" value="HAD-like_sf"/>
</dbReference>
<feature type="compositionally biased region" description="Basic and acidic residues" evidence="8">
    <location>
        <begin position="33"/>
        <end position="51"/>
    </location>
</feature>
<keyword evidence="6 9" id="KW-1133">Transmembrane helix</keyword>
<evidence type="ECO:0000256" key="5">
    <source>
        <dbReference type="ARBA" id="ARBA00022967"/>
    </source>
</evidence>
<dbReference type="SFLD" id="SFLDS00003">
    <property type="entry name" value="Haloacid_Dehalogenase"/>
    <property type="match status" value="1"/>
</dbReference>
<dbReference type="InterPro" id="IPR059000">
    <property type="entry name" value="ATPase_P-type_domA"/>
</dbReference>
<feature type="transmembrane region" description="Helical" evidence="9">
    <location>
        <begin position="748"/>
        <end position="766"/>
    </location>
</feature>
<feature type="compositionally biased region" description="Basic and acidic residues" evidence="8">
    <location>
        <begin position="12"/>
        <end position="24"/>
    </location>
</feature>
<feature type="domain" description="P-type ATPase A" evidence="10">
    <location>
        <begin position="161"/>
        <end position="254"/>
    </location>
</feature>
<feature type="transmembrane region" description="Helical" evidence="9">
    <location>
        <begin position="125"/>
        <end position="143"/>
    </location>
</feature>
<dbReference type="InterPro" id="IPR023298">
    <property type="entry name" value="ATPase_P-typ_TM_dom_sf"/>
</dbReference>
<feature type="transmembrane region" description="Helical" evidence="9">
    <location>
        <begin position="778"/>
        <end position="798"/>
    </location>
</feature>
<evidence type="ECO:0000256" key="1">
    <source>
        <dbReference type="ARBA" id="ARBA00004651"/>
    </source>
</evidence>
<keyword evidence="2 9" id="KW-0812">Transmembrane</keyword>